<dbReference type="GO" id="GO:0003676">
    <property type="term" value="F:nucleic acid binding"/>
    <property type="evidence" value="ECO:0007669"/>
    <property type="project" value="InterPro"/>
</dbReference>
<dbReference type="SUPFAM" id="SSF53098">
    <property type="entry name" value="Ribonuclease H-like"/>
    <property type="match status" value="1"/>
</dbReference>
<dbReference type="InterPro" id="IPR012337">
    <property type="entry name" value="RNaseH-like_sf"/>
</dbReference>
<evidence type="ECO:0000313" key="2">
    <source>
        <dbReference type="EnsemblPlants" id="OB12G19030.1"/>
    </source>
</evidence>
<sequence length="318" mass="36125">MASIVRSMSRRGRSGGCTVAAATAVVTTLLWLDNLFVPPDAVRKRKANKKTLLKQEKKYHGRQPVKYLHYIKMRHPPYLPLPPHPGGAPRRHIAGTAAARQEIGLDFKSLYKIEKCLVTVELLIYLLQFDKEGIISLTLTPPLLASLARLVRSDEYPEKCKRSKLKVAGLVQSGSKWTKPNQEWMKLNIDGSFADRDKRVGIGMILRDSSGMPIFTACQSIHQSSYALEFEILAFKKGITKVLQWTLFFLVVESDCVMVVSLMTSREFDRSQVAFIIQEARCILDGDRKIVLRKINRSQNKVSHELTNYARTQDIFMF</sequence>
<dbReference type="InterPro" id="IPR036397">
    <property type="entry name" value="RNaseH_sf"/>
</dbReference>
<proteinExistence type="predicted"/>
<dbReference type="Gene3D" id="3.30.420.10">
    <property type="entry name" value="Ribonuclease H-like superfamily/Ribonuclease H"/>
    <property type="match status" value="1"/>
</dbReference>
<dbReference type="HOGENOM" id="CLU_875439_0_0_1"/>
<evidence type="ECO:0000259" key="1">
    <source>
        <dbReference type="Pfam" id="PF13456"/>
    </source>
</evidence>
<organism evidence="2">
    <name type="scientific">Oryza brachyantha</name>
    <name type="common">malo sina</name>
    <dbReference type="NCBI Taxonomy" id="4533"/>
    <lineage>
        <taxon>Eukaryota</taxon>
        <taxon>Viridiplantae</taxon>
        <taxon>Streptophyta</taxon>
        <taxon>Embryophyta</taxon>
        <taxon>Tracheophyta</taxon>
        <taxon>Spermatophyta</taxon>
        <taxon>Magnoliopsida</taxon>
        <taxon>Liliopsida</taxon>
        <taxon>Poales</taxon>
        <taxon>Poaceae</taxon>
        <taxon>BOP clade</taxon>
        <taxon>Oryzoideae</taxon>
        <taxon>Oryzeae</taxon>
        <taxon>Oryzinae</taxon>
        <taxon>Oryza</taxon>
    </lineage>
</organism>
<name>J3ND45_ORYBR</name>
<dbReference type="EnsemblPlants" id="OB12G19030.1">
    <property type="protein sequence ID" value="OB12G19030.1"/>
    <property type="gene ID" value="OB12G19030"/>
</dbReference>
<protein>
    <recommendedName>
        <fullName evidence="1">RNase H type-1 domain-containing protein</fullName>
    </recommendedName>
</protein>
<keyword evidence="3" id="KW-1185">Reference proteome</keyword>
<dbReference type="InterPro" id="IPR002156">
    <property type="entry name" value="RNaseH_domain"/>
</dbReference>
<dbReference type="Gramene" id="OB12G19030.1">
    <property type="protein sequence ID" value="OB12G19030.1"/>
    <property type="gene ID" value="OB12G19030"/>
</dbReference>
<reference evidence="2" key="2">
    <citation type="submission" date="2013-04" db="UniProtKB">
        <authorList>
            <consortium name="EnsemblPlants"/>
        </authorList>
    </citation>
    <scope>IDENTIFICATION</scope>
</reference>
<evidence type="ECO:0000313" key="3">
    <source>
        <dbReference type="Proteomes" id="UP000006038"/>
    </source>
</evidence>
<dbReference type="Pfam" id="PF13456">
    <property type="entry name" value="RVT_3"/>
    <property type="match status" value="1"/>
</dbReference>
<dbReference type="GO" id="GO:0004523">
    <property type="term" value="F:RNA-DNA hybrid ribonuclease activity"/>
    <property type="evidence" value="ECO:0007669"/>
    <property type="project" value="InterPro"/>
</dbReference>
<dbReference type="InterPro" id="IPR044730">
    <property type="entry name" value="RNase_H-like_dom_plant"/>
</dbReference>
<dbReference type="STRING" id="4533.J3ND45"/>
<feature type="domain" description="RNase H type-1" evidence="1">
    <location>
        <begin position="188"/>
        <end position="310"/>
    </location>
</feature>
<dbReference type="Proteomes" id="UP000006038">
    <property type="component" value="Chromosome 12"/>
</dbReference>
<reference evidence="2" key="1">
    <citation type="journal article" date="2013" name="Nat. Commun.">
        <title>Whole-genome sequencing of Oryza brachyantha reveals mechanisms underlying Oryza genome evolution.</title>
        <authorList>
            <person name="Chen J."/>
            <person name="Huang Q."/>
            <person name="Gao D."/>
            <person name="Wang J."/>
            <person name="Lang Y."/>
            <person name="Liu T."/>
            <person name="Li B."/>
            <person name="Bai Z."/>
            <person name="Luis Goicoechea J."/>
            <person name="Liang C."/>
            <person name="Chen C."/>
            <person name="Zhang W."/>
            <person name="Sun S."/>
            <person name="Liao Y."/>
            <person name="Zhang X."/>
            <person name="Yang L."/>
            <person name="Song C."/>
            <person name="Wang M."/>
            <person name="Shi J."/>
            <person name="Liu G."/>
            <person name="Liu J."/>
            <person name="Zhou H."/>
            <person name="Zhou W."/>
            <person name="Yu Q."/>
            <person name="An N."/>
            <person name="Chen Y."/>
            <person name="Cai Q."/>
            <person name="Wang B."/>
            <person name="Liu B."/>
            <person name="Min J."/>
            <person name="Huang Y."/>
            <person name="Wu H."/>
            <person name="Li Z."/>
            <person name="Zhang Y."/>
            <person name="Yin Y."/>
            <person name="Song W."/>
            <person name="Jiang J."/>
            <person name="Jackson S.A."/>
            <person name="Wing R.A."/>
            <person name="Wang J."/>
            <person name="Chen M."/>
        </authorList>
    </citation>
    <scope>NUCLEOTIDE SEQUENCE [LARGE SCALE GENOMIC DNA]</scope>
    <source>
        <strain evidence="2">cv. IRGC 101232</strain>
    </source>
</reference>
<dbReference type="PANTHER" id="PTHR47074:SF76">
    <property type="entry name" value="RNASE H TYPE-1 DOMAIN-CONTAINING PROTEIN"/>
    <property type="match status" value="1"/>
</dbReference>
<dbReference type="CDD" id="cd06222">
    <property type="entry name" value="RNase_H_like"/>
    <property type="match status" value="1"/>
</dbReference>
<dbReference type="InterPro" id="IPR052929">
    <property type="entry name" value="RNase_H-like_EbsB-rel"/>
</dbReference>
<dbReference type="AlphaFoldDB" id="J3ND45"/>
<dbReference type="PANTHER" id="PTHR47074">
    <property type="entry name" value="BNAC02G40300D PROTEIN"/>
    <property type="match status" value="1"/>
</dbReference>
<accession>J3ND45</accession>